<accession>A0A1Q3AI86</accession>
<keyword evidence="1" id="KW-0472">Membrane</keyword>
<feature type="transmembrane region" description="Helical" evidence="1">
    <location>
        <begin position="39"/>
        <end position="69"/>
    </location>
</feature>
<gene>
    <name evidence="2" type="ORF">ZYGR_0AT00100</name>
</gene>
<dbReference type="InterPro" id="IPR001142">
    <property type="entry name" value="DUP/COS"/>
</dbReference>
<evidence type="ECO:0000313" key="3">
    <source>
        <dbReference type="Proteomes" id="UP000187013"/>
    </source>
</evidence>
<feature type="transmembrane region" description="Helical" evidence="1">
    <location>
        <begin position="209"/>
        <end position="231"/>
    </location>
</feature>
<dbReference type="Pfam" id="PF00674">
    <property type="entry name" value="DUP"/>
    <property type="match status" value="2"/>
</dbReference>
<name>A0A1Q3AI86_ZYGRO</name>
<dbReference type="EMBL" id="BDGX01000046">
    <property type="protein sequence ID" value="GAV55375.1"/>
    <property type="molecule type" value="Genomic_DNA"/>
</dbReference>
<dbReference type="AlphaFoldDB" id="A0A1Q3AI86"/>
<comment type="caution">
    <text evidence="2">The sequence shown here is derived from an EMBL/GenBank/DDBJ whole genome shotgun (WGS) entry which is preliminary data.</text>
</comment>
<keyword evidence="1" id="KW-1133">Transmembrane helix</keyword>
<reference evidence="2 3" key="1">
    <citation type="submission" date="2016-08" db="EMBL/GenBank/DDBJ databases">
        <title>Draft genome sequence of allopolyploid Zygosaccharomyces rouxii.</title>
        <authorList>
            <person name="Watanabe J."/>
            <person name="Uehara K."/>
            <person name="Mogi Y."/>
            <person name="Tsukioka Y."/>
        </authorList>
    </citation>
    <scope>NUCLEOTIDE SEQUENCE [LARGE SCALE GENOMIC DNA]</scope>
    <source>
        <strain evidence="2 3">NBRC 110957</strain>
    </source>
</reference>
<dbReference type="eggNOG" id="ENOG502SAGH">
    <property type="taxonomic scope" value="Eukaryota"/>
</dbReference>
<proteinExistence type="predicted"/>
<protein>
    <submittedName>
        <fullName evidence="2">Uncharacterized protein</fullName>
    </submittedName>
</protein>
<organism evidence="2 3">
    <name type="scientific">Zygosaccharomyces rouxii</name>
    <dbReference type="NCBI Taxonomy" id="4956"/>
    <lineage>
        <taxon>Eukaryota</taxon>
        <taxon>Fungi</taxon>
        <taxon>Dikarya</taxon>
        <taxon>Ascomycota</taxon>
        <taxon>Saccharomycotina</taxon>
        <taxon>Saccharomycetes</taxon>
        <taxon>Saccharomycetales</taxon>
        <taxon>Saccharomycetaceae</taxon>
        <taxon>Zygosaccharomyces</taxon>
    </lineage>
</organism>
<evidence type="ECO:0000313" key="2">
    <source>
        <dbReference type="EMBL" id="GAV55375.1"/>
    </source>
</evidence>
<evidence type="ECO:0000256" key="1">
    <source>
        <dbReference type="SAM" id="Phobius"/>
    </source>
</evidence>
<dbReference type="OrthoDB" id="4037327at2759"/>
<keyword evidence="1" id="KW-0812">Transmembrane</keyword>
<sequence length="342" mass="40047">MEKHLDQKEPKPMPLEYSFRRILRSIVHNVCDFDLSWRVIISLCVIEVVVFTYIGYIGAVVIGLLFFLLRHQFRIRKDKVLSNTKEMFSRNVLAVNPGLDTKKWHEVASKMNNEFYEQDYWRSRHFFCDGDECHNSFREHILRPSVISAPDVSLEAVKRYSQATNEVYKKFLQDEFPSNPNSLPSNERYGRFMRLISDRGFLKNVLSPLGYLVLGLAKGSYSMITISLLYYNFKDIFGAYESHIKEKYKAVGITQRVKFLATVMHFAPGDDLEKWDRIASHMNWYLHVEGIWTHAHEKFADGKECLDFYESQFMLLPLKSEDTSYSDLKDIVRETNKVCAPS</sequence>
<dbReference type="Proteomes" id="UP000187013">
    <property type="component" value="Unassembled WGS sequence"/>
</dbReference>